<dbReference type="PROSITE" id="PS51257">
    <property type="entry name" value="PROKAR_LIPOPROTEIN"/>
    <property type="match status" value="1"/>
</dbReference>
<dbReference type="InterPro" id="IPR019734">
    <property type="entry name" value="TPR_rpt"/>
</dbReference>
<name>A0A6S6QVD5_9FIRM</name>
<dbReference type="Pfam" id="PF00515">
    <property type="entry name" value="TPR_1"/>
    <property type="match status" value="1"/>
</dbReference>
<keyword evidence="2" id="KW-0802">TPR repeat</keyword>
<dbReference type="Pfam" id="PF13181">
    <property type="entry name" value="TPR_8"/>
    <property type="match status" value="2"/>
</dbReference>
<evidence type="ECO:0000313" key="4">
    <source>
        <dbReference type="Proteomes" id="UP000515561"/>
    </source>
</evidence>
<sequence length="739" mass="86905">MKKKYKYLLIIAIFISCMSLNACSLTIDQEKLEALKIIKQAEEYNKEGLKLHNQEEYIKSIECFHKSLELANQLETLYLETVKKENKADELRDNAWNNLAMAYHSLYDYDASLEYIEKALSIQPNTENEYVNKGNALSGLYRYEEALECYDKALEINPRTGYAIYGKGIVNYDMGLYEEALKLFLKYNEMARDTDALLYIVKCERNMGNDEKALEYLEDITISNKTEFDLLKEKGELLTVLRGYEEARGFYKELLMQYPDDIEVKHMIGEFYYNSEKYKEALDYFTELREENPDIDVLDSWIIYSYEALEGIEGALEYYKERVDNGTATYELYNAVGNLYVNQYLYMESIPYFEKAIKSAPENKDGYLNIQYALLYGKRYNQCIKYGKLAEEKLDPNYSIYWYIGESYYNLHDYEQAIAYYKRAMELYPEDEYILSNIAYAYLKMEDFENAGKYAKQCLEQNPSNSTALYVQESMAERKEPVGERVKEFILENYLYLEDKEGLAEKIEELFCKEDMTNEEIAKAVDDMKLEDDQFTFVLYDDFYDYVSYIEQIEYKEEKGQFYLRIPGFYENTDNTVIDILDAIKHPEKKDLIIDLRDNSGGLTDTANNILDVLLPEYVTSTLISRDGYTYNYYSDESRITFKHIYLLVNENTASAAELLTLGLRTYLNNVTVIGRDTFGKGVGQYVYEDLERKLMIYVVSHYWNVRQQNIMENKIKPDVYIKSDKLQDYLKVIGEIAE</sequence>
<gene>
    <name evidence="3" type="ORF">acsn021_27820</name>
</gene>
<dbReference type="PROSITE" id="PS50293">
    <property type="entry name" value="TPR_REGION"/>
    <property type="match status" value="3"/>
</dbReference>
<accession>A0A6S6QVD5</accession>
<dbReference type="GO" id="GO:0008236">
    <property type="term" value="F:serine-type peptidase activity"/>
    <property type="evidence" value="ECO:0007669"/>
    <property type="project" value="InterPro"/>
</dbReference>
<reference evidence="3 4" key="1">
    <citation type="journal article" date="2016" name="Int. J. Syst. Evol. Microbiol.">
        <title>Descriptions of Anaerotaenia torta gen. nov., sp. nov. and Anaerocolumna cellulosilytica gen. nov., sp. nov. isolated from a methanogenic reactor of cattle waste.</title>
        <authorList>
            <person name="Uek A."/>
            <person name="Ohtaki Y."/>
            <person name="Kaku N."/>
            <person name="Ueki K."/>
        </authorList>
    </citation>
    <scope>NUCLEOTIDE SEQUENCE [LARGE SCALE GENOMIC DNA]</scope>
    <source>
        <strain evidence="3 4">SN021</strain>
    </source>
</reference>
<dbReference type="InterPro" id="IPR051685">
    <property type="entry name" value="Ycf3/AcsC/BcsC/TPR_MFPF"/>
</dbReference>
<evidence type="ECO:0000256" key="2">
    <source>
        <dbReference type="ARBA" id="ARBA00022803"/>
    </source>
</evidence>
<dbReference type="SMART" id="SM00028">
    <property type="entry name" value="TPR"/>
    <property type="match status" value="9"/>
</dbReference>
<dbReference type="SMART" id="SM00245">
    <property type="entry name" value="TSPc"/>
    <property type="match status" value="1"/>
</dbReference>
<dbReference type="SUPFAM" id="SSF48452">
    <property type="entry name" value="TPR-like"/>
    <property type="match status" value="2"/>
</dbReference>
<dbReference type="PROSITE" id="PS50005">
    <property type="entry name" value="TPR"/>
    <property type="match status" value="6"/>
</dbReference>
<dbReference type="Gene3D" id="1.25.40.10">
    <property type="entry name" value="Tetratricopeptide repeat domain"/>
    <property type="match status" value="3"/>
</dbReference>
<dbReference type="RefSeq" id="WP_184093869.1">
    <property type="nucleotide sequence ID" value="NZ_AP023367.1"/>
</dbReference>
<keyword evidence="1" id="KW-0677">Repeat</keyword>
<protein>
    <submittedName>
        <fullName evidence="3">Uncharacterized protein</fullName>
    </submittedName>
</protein>
<dbReference type="InterPro" id="IPR005151">
    <property type="entry name" value="Tail-specific_protease"/>
</dbReference>
<dbReference type="PANTHER" id="PTHR44943:SF4">
    <property type="entry name" value="TPR REPEAT-CONTAINING PROTEIN MJ0798"/>
    <property type="match status" value="1"/>
</dbReference>
<dbReference type="AlphaFoldDB" id="A0A6S6QVD5"/>
<dbReference type="InterPro" id="IPR029045">
    <property type="entry name" value="ClpP/crotonase-like_dom_sf"/>
</dbReference>
<evidence type="ECO:0000256" key="1">
    <source>
        <dbReference type="ARBA" id="ARBA00022737"/>
    </source>
</evidence>
<keyword evidence="4" id="KW-1185">Reference proteome</keyword>
<dbReference type="InterPro" id="IPR056836">
    <property type="entry name" value="ARM_TT21_4th"/>
</dbReference>
<dbReference type="PANTHER" id="PTHR44943">
    <property type="entry name" value="CELLULOSE SYNTHASE OPERON PROTEIN C"/>
    <property type="match status" value="1"/>
</dbReference>
<dbReference type="Proteomes" id="UP000515561">
    <property type="component" value="Chromosome"/>
</dbReference>
<dbReference type="Pfam" id="PF25068">
    <property type="entry name" value="ARM_TT21_4th"/>
    <property type="match status" value="1"/>
</dbReference>
<dbReference type="Pfam" id="PF13174">
    <property type="entry name" value="TPR_6"/>
    <property type="match status" value="1"/>
</dbReference>
<dbReference type="InterPro" id="IPR011990">
    <property type="entry name" value="TPR-like_helical_dom_sf"/>
</dbReference>
<evidence type="ECO:0000313" key="3">
    <source>
        <dbReference type="EMBL" id="BCJ95213.1"/>
    </source>
</evidence>
<dbReference type="Gene3D" id="3.90.226.10">
    <property type="entry name" value="2-enoyl-CoA Hydratase, Chain A, domain 1"/>
    <property type="match status" value="1"/>
</dbReference>
<dbReference type="Pfam" id="PF03572">
    <property type="entry name" value="Peptidase_S41"/>
    <property type="match status" value="1"/>
</dbReference>
<organism evidence="3 4">
    <name type="scientific">Anaerocolumna cellulosilytica</name>
    <dbReference type="NCBI Taxonomy" id="433286"/>
    <lineage>
        <taxon>Bacteria</taxon>
        <taxon>Bacillati</taxon>
        <taxon>Bacillota</taxon>
        <taxon>Clostridia</taxon>
        <taxon>Lachnospirales</taxon>
        <taxon>Lachnospiraceae</taxon>
        <taxon>Anaerocolumna</taxon>
    </lineage>
</organism>
<dbReference type="GO" id="GO:0006508">
    <property type="term" value="P:proteolysis"/>
    <property type="evidence" value="ECO:0007669"/>
    <property type="project" value="InterPro"/>
</dbReference>
<proteinExistence type="predicted"/>
<dbReference type="SUPFAM" id="SSF52096">
    <property type="entry name" value="ClpP/crotonase"/>
    <property type="match status" value="1"/>
</dbReference>
<dbReference type="KEGG" id="acel:acsn021_27820"/>
<dbReference type="EMBL" id="AP023367">
    <property type="protein sequence ID" value="BCJ95213.1"/>
    <property type="molecule type" value="Genomic_DNA"/>
</dbReference>